<dbReference type="SMART" id="SM00098">
    <property type="entry name" value="alkPPc"/>
    <property type="match status" value="1"/>
</dbReference>
<keyword evidence="4 9" id="KW-0479">Metal-binding</keyword>
<dbReference type="InterPro" id="IPR018299">
    <property type="entry name" value="Alkaline_phosphatase_AS"/>
</dbReference>
<evidence type="ECO:0000256" key="1">
    <source>
        <dbReference type="ARBA" id="ARBA00005984"/>
    </source>
</evidence>
<dbReference type="PANTHER" id="PTHR11596">
    <property type="entry name" value="ALKALINE PHOSPHATASE"/>
    <property type="match status" value="1"/>
</dbReference>
<comment type="catalytic activity">
    <reaction evidence="11">
        <text>a phosphate monoester + H2O = an alcohol + phosphate</text>
        <dbReference type="Rhea" id="RHEA:15017"/>
        <dbReference type="ChEBI" id="CHEBI:15377"/>
        <dbReference type="ChEBI" id="CHEBI:30879"/>
        <dbReference type="ChEBI" id="CHEBI:43474"/>
        <dbReference type="ChEBI" id="CHEBI:67140"/>
        <dbReference type="EC" id="3.1.3.1"/>
    </reaction>
</comment>
<comment type="cofactor">
    <cofactor evidence="9">
        <name>Zn(2+)</name>
        <dbReference type="ChEBI" id="CHEBI:29105"/>
    </cofactor>
    <text evidence="9">Binds 2 Zn(2+) ions.</text>
</comment>
<feature type="binding site" evidence="9">
    <location>
        <position position="97"/>
    </location>
    <ligand>
        <name>Zn(2+)</name>
        <dbReference type="ChEBI" id="CHEBI:29105"/>
        <label>2</label>
    </ligand>
</feature>
<evidence type="ECO:0000256" key="7">
    <source>
        <dbReference type="ARBA" id="ARBA00022842"/>
    </source>
</evidence>
<feature type="binding site" evidence="9">
    <location>
        <position position="198"/>
    </location>
    <ligand>
        <name>Mg(2+)</name>
        <dbReference type="ChEBI" id="CHEBI:18420"/>
    </ligand>
</feature>
<dbReference type="OrthoDB" id="7392499at2759"/>
<dbReference type="CDD" id="cd16012">
    <property type="entry name" value="ALP"/>
    <property type="match status" value="1"/>
</dbReference>
<feature type="binding site" evidence="9">
    <location>
        <position position="196"/>
    </location>
    <ligand>
        <name>Mg(2+)</name>
        <dbReference type="ChEBI" id="CHEBI:18420"/>
    </ligand>
</feature>
<evidence type="ECO:0000256" key="3">
    <source>
        <dbReference type="ARBA" id="ARBA00022553"/>
    </source>
</evidence>
<keyword evidence="5 11" id="KW-0378">Hydrolase</keyword>
<feature type="binding site" evidence="9">
    <location>
        <position position="389"/>
    </location>
    <ligand>
        <name>Zn(2+)</name>
        <dbReference type="ChEBI" id="CHEBI:29105"/>
        <label>2</label>
    </ligand>
</feature>
<evidence type="ECO:0000256" key="12">
    <source>
        <dbReference type="SAM" id="MobiDB-lite"/>
    </source>
</evidence>
<accession>A0A2J6Q6L8</accession>
<sequence length="631" mass="69143">MAPNEPLFASARRGSSIHSEEQAADEDTALLGSQGKVPLGPRHHYGFWRELGLFTWALLATAAVIVLAVLSQHQTSQQDHKKPKAVGKRNLIFMVSDGMGPASLSMTRSFRQLQGGLPIDDVLVLDQHFIGSSRTRSSSSLVTDSAAGATAFSCGMKSYNGAISMLPDYTPCGTVLEAAKKAGYMTGLVVTTDITDATPACFASHVKLRLEEDLIAQQEVGEHPLGRVVDLMLGGGRCHFLSNTTDGSCRADDRDITRVAQDDYGWTYIDNRKDFDDLELGKAAKLPLLGLFATSDFPFEIDRRIMDDIYPSLDEMTRTALNALDVATQDSEKGFFLMIEGSRIDHAGHGNDPAAQVHEVLAYNRAMASVVEFLDRSDVEGVFVATSDHETGGLSVARQTHPQYPQYKWFPEVLANATHSSEHLARQLNSRISEGIQGNDLKPYIIELIENGLGIQDASDGEIQSLVDQPLLSVYTFADMISRRAVSVTSTLICLSTCWDQELGIIFRAGPTDSMQISSSWMLSTFSEFSVLTCWQQIGWSTHGHSAVDVNIYGTAGTDALRGNHENIEIGKFLQEYLDVDVKAITDELAVKSKTFSISTAQEISWTGREPTAEDLSMVERHYEHLYGEAP</sequence>
<feature type="binding site" evidence="9">
    <location>
        <position position="97"/>
    </location>
    <ligand>
        <name>Mg(2+)</name>
        <dbReference type="ChEBI" id="CHEBI:18420"/>
    </ligand>
</feature>
<dbReference type="Gene3D" id="3.40.720.10">
    <property type="entry name" value="Alkaline Phosphatase, subunit A"/>
    <property type="match status" value="1"/>
</dbReference>
<dbReference type="PROSITE" id="PS00123">
    <property type="entry name" value="ALKALINE_PHOSPHATASE"/>
    <property type="match status" value="1"/>
</dbReference>
<name>A0A2J6Q6L8_9HELO</name>
<feature type="binding site" evidence="9">
    <location>
        <position position="340"/>
    </location>
    <ligand>
        <name>Mg(2+)</name>
        <dbReference type="ChEBI" id="CHEBI:18420"/>
    </ligand>
</feature>
<evidence type="ECO:0000256" key="4">
    <source>
        <dbReference type="ARBA" id="ARBA00022723"/>
    </source>
</evidence>
<evidence type="ECO:0000256" key="11">
    <source>
        <dbReference type="RuleBase" id="RU003947"/>
    </source>
</evidence>
<reference evidence="13 14" key="1">
    <citation type="submission" date="2016-05" db="EMBL/GenBank/DDBJ databases">
        <title>A degradative enzymes factory behind the ericoid mycorrhizal symbiosis.</title>
        <authorList>
            <consortium name="DOE Joint Genome Institute"/>
            <person name="Martino E."/>
            <person name="Morin E."/>
            <person name="Grelet G."/>
            <person name="Kuo A."/>
            <person name="Kohler A."/>
            <person name="Daghino S."/>
            <person name="Barry K."/>
            <person name="Choi C."/>
            <person name="Cichocki N."/>
            <person name="Clum A."/>
            <person name="Copeland A."/>
            <person name="Hainaut M."/>
            <person name="Haridas S."/>
            <person name="Labutti K."/>
            <person name="Lindquist E."/>
            <person name="Lipzen A."/>
            <person name="Khouja H.-R."/>
            <person name="Murat C."/>
            <person name="Ohm R."/>
            <person name="Olson A."/>
            <person name="Spatafora J."/>
            <person name="Veneault-Fourrey C."/>
            <person name="Henrissat B."/>
            <person name="Grigoriev I."/>
            <person name="Martin F."/>
            <person name="Perotto S."/>
        </authorList>
    </citation>
    <scope>NUCLEOTIDE SEQUENCE [LARGE SCALE GENOMIC DNA]</scope>
    <source>
        <strain evidence="13 14">UAMH 7357</strain>
    </source>
</reference>
<dbReference type="GO" id="GO:0046872">
    <property type="term" value="F:metal ion binding"/>
    <property type="evidence" value="ECO:0007669"/>
    <property type="project" value="UniProtKB-KW"/>
</dbReference>
<dbReference type="Gene3D" id="1.10.60.40">
    <property type="match status" value="1"/>
</dbReference>
<dbReference type="EMBL" id="KZ613479">
    <property type="protein sequence ID" value="PMD21918.1"/>
    <property type="molecule type" value="Genomic_DNA"/>
</dbReference>
<dbReference type="Pfam" id="PF00245">
    <property type="entry name" value="Alk_phosphatase"/>
    <property type="match status" value="1"/>
</dbReference>
<keyword evidence="14" id="KW-1185">Reference proteome</keyword>
<feature type="binding site" evidence="9">
    <location>
        <position position="388"/>
    </location>
    <ligand>
        <name>Zn(2+)</name>
        <dbReference type="ChEBI" id="CHEBI:29105"/>
        <label>2</label>
    </ligand>
</feature>
<dbReference type="PRINTS" id="PR00113">
    <property type="entry name" value="ALKPHPHTASE"/>
</dbReference>
<comment type="cofactor">
    <cofactor evidence="9">
        <name>Mg(2+)</name>
        <dbReference type="ChEBI" id="CHEBI:18420"/>
    </cofactor>
    <text evidence="9">Binds 1 Mg(2+) ion.</text>
</comment>
<evidence type="ECO:0000256" key="2">
    <source>
        <dbReference type="ARBA" id="ARBA00012647"/>
    </source>
</evidence>
<dbReference type="STRING" id="1745343.A0A2J6Q6L8"/>
<gene>
    <name evidence="13" type="ORF">NA56DRAFT_105916</name>
</gene>
<evidence type="ECO:0000313" key="14">
    <source>
        <dbReference type="Proteomes" id="UP000235672"/>
    </source>
</evidence>
<keyword evidence="3" id="KW-0597">Phosphoprotein</keyword>
<evidence type="ECO:0000313" key="13">
    <source>
        <dbReference type="EMBL" id="PMD21918.1"/>
    </source>
</evidence>
<evidence type="ECO:0000256" key="8">
    <source>
        <dbReference type="PIRSR" id="PIRSR601952-1"/>
    </source>
</evidence>
<dbReference type="PANTHER" id="PTHR11596:SF5">
    <property type="entry name" value="ALKALINE PHOSPHATASE"/>
    <property type="match status" value="1"/>
</dbReference>
<dbReference type="AlphaFoldDB" id="A0A2J6Q6L8"/>
<organism evidence="13 14">
    <name type="scientific">Hyaloscypha hepaticicola</name>
    <dbReference type="NCBI Taxonomy" id="2082293"/>
    <lineage>
        <taxon>Eukaryota</taxon>
        <taxon>Fungi</taxon>
        <taxon>Dikarya</taxon>
        <taxon>Ascomycota</taxon>
        <taxon>Pezizomycotina</taxon>
        <taxon>Leotiomycetes</taxon>
        <taxon>Helotiales</taxon>
        <taxon>Hyaloscyphaceae</taxon>
        <taxon>Hyaloscypha</taxon>
    </lineage>
</organism>
<evidence type="ECO:0000256" key="10">
    <source>
        <dbReference type="RuleBase" id="RU003946"/>
    </source>
</evidence>
<evidence type="ECO:0000256" key="6">
    <source>
        <dbReference type="ARBA" id="ARBA00022833"/>
    </source>
</evidence>
<feature type="binding site" evidence="9">
    <location>
        <position position="349"/>
    </location>
    <ligand>
        <name>Zn(2+)</name>
        <dbReference type="ChEBI" id="CHEBI:29105"/>
        <label>1</label>
    </ligand>
</feature>
<dbReference type="InterPro" id="IPR001952">
    <property type="entry name" value="Alkaline_phosphatase"/>
</dbReference>
<keyword evidence="6 9" id="KW-0862">Zinc</keyword>
<dbReference type="EC" id="3.1.3.1" evidence="2 11"/>
<dbReference type="GO" id="GO:0004035">
    <property type="term" value="F:alkaline phosphatase activity"/>
    <property type="evidence" value="ECO:0007669"/>
    <property type="project" value="UniProtKB-EC"/>
</dbReference>
<dbReference type="FunFam" id="3.40.720.10:FF:000063">
    <property type="entry name" value="Alkaline phosphatase"/>
    <property type="match status" value="1"/>
</dbReference>
<evidence type="ECO:0000256" key="5">
    <source>
        <dbReference type="ARBA" id="ARBA00022801"/>
    </source>
</evidence>
<evidence type="ECO:0000256" key="9">
    <source>
        <dbReference type="PIRSR" id="PIRSR601952-2"/>
    </source>
</evidence>
<keyword evidence="7 9" id="KW-0460">Magnesium</keyword>
<feature type="binding site" evidence="9">
    <location>
        <position position="345"/>
    </location>
    <ligand>
        <name>Zn(2+)</name>
        <dbReference type="ChEBI" id="CHEBI:29105"/>
        <label>2</label>
    </ligand>
</feature>
<dbReference type="Proteomes" id="UP000235672">
    <property type="component" value="Unassembled WGS sequence"/>
</dbReference>
<dbReference type="InterPro" id="IPR017850">
    <property type="entry name" value="Alkaline_phosphatase_core_sf"/>
</dbReference>
<proteinExistence type="inferred from homology"/>
<protein>
    <recommendedName>
        <fullName evidence="2 11">Alkaline phosphatase</fullName>
        <ecNumber evidence="2 11">3.1.3.1</ecNumber>
    </recommendedName>
</protein>
<feature type="active site" description="Phosphoserine intermediate" evidence="8">
    <location>
        <position position="145"/>
    </location>
</feature>
<feature type="region of interest" description="Disordered" evidence="12">
    <location>
        <begin position="1"/>
        <end position="24"/>
    </location>
</feature>
<dbReference type="SUPFAM" id="SSF53649">
    <property type="entry name" value="Alkaline phosphatase-like"/>
    <property type="match status" value="1"/>
</dbReference>
<dbReference type="GO" id="GO:0000329">
    <property type="term" value="C:fungal-type vacuole membrane"/>
    <property type="evidence" value="ECO:0007669"/>
    <property type="project" value="TreeGrafter"/>
</dbReference>
<comment type="similarity">
    <text evidence="1 10">Belongs to the alkaline phosphatase family.</text>
</comment>